<keyword evidence="1 2" id="KW-0663">Pyridoxal phosphate</keyword>
<feature type="modified residue" description="N6-(pyridoxal phosphate)lysine" evidence="2 3">
    <location>
        <position position="35"/>
    </location>
</feature>
<evidence type="ECO:0000256" key="3">
    <source>
        <dbReference type="PIRSR" id="PIRSR004848-1"/>
    </source>
</evidence>
<comment type="function">
    <text evidence="2">Pyridoxal 5'-phosphate (PLP)-binding protein, which is involved in PLP homeostasis.</text>
</comment>
<dbReference type="PANTHER" id="PTHR10146">
    <property type="entry name" value="PROLINE SYNTHETASE CO-TRANSCRIBED BACTERIAL HOMOLOG PROTEIN"/>
    <property type="match status" value="1"/>
</dbReference>
<reference evidence="6 7" key="1">
    <citation type="submission" date="2017-06" db="EMBL/GenBank/DDBJ databases">
        <title>Novel microbial phyla capable of carbon fixation and sulfur reduction in deep-sea sediments.</title>
        <authorList>
            <person name="Huang J."/>
            <person name="Baker B."/>
            <person name="Wang Y."/>
        </authorList>
    </citation>
    <scope>NUCLEOTIDE SEQUENCE [LARGE SCALE GENOMIC DNA]</scope>
    <source>
        <strain evidence="6">B3_LCP</strain>
    </source>
</reference>
<dbReference type="InterPro" id="IPR029066">
    <property type="entry name" value="PLP-binding_barrel"/>
</dbReference>
<dbReference type="Gene3D" id="3.20.20.10">
    <property type="entry name" value="Alanine racemase"/>
    <property type="match status" value="1"/>
</dbReference>
<dbReference type="EMBL" id="NJBN01000005">
    <property type="protein sequence ID" value="TKJ40464.1"/>
    <property type="molecule type" value="Genomic_DNA"/>
</dbReference>
<dbReference type="HAMAP" id="MF_02087">
    <property type="entry name" value="PLP_homeostasis"/>
    <property type="match status" value="1"/>
</dbReference>
<proteinExistence type="inferred from homology"/>
<dbReference type="PIRSF" id="PIRSF004848">
    <property type="entry name" value="YBL036c_PLPDEIII"/>
    <property type="match status" value="1"/>
</dbReference>
<dbReference type="PANTHER" id="PTHR10146:SF14">
    <property type="entry name" value="PYRIDOXAL PHOSPHATE HOMEOSTASIS PROTEIN"/>
    <property type="match status" value="1"/>
</dbReference>
<dbReference type="InterPro" id="IPR011078">
    <property type="entry name" value="PyrdxlP_homeostasis"/>
</dbReference>
<dbReference type="Proteomes" id="UP000319619">
    <property type="component" value="Unassembled WGS sequence"/>
</dbReference>
<name>A0A532UZT1_UNCL8</name>
<evidence type="ECO:0000313" key="7">
    <source>
        <dbReference type="Proteomes" id="UP000319619"/>
    </source>
</evidence>
<dbReference type="SUPFAM" id="SSF51419">
    <property type="entry name" value="PLP-binding barrel"/>
    <property type="match status" value="1"/>
</dbReference>
<protein>
    <recommendedName>
        <fullName evidence="2">Pyridoxal phosphate homeostasis protein</fullName>
        <shortName evidence="2">PLP homeostasis protein</shortName>
    </recommendedName>
</protein>
<accession>A0A532UZT1</accession>
<comment type="caution">
    <text evidence="6">The sequence shown here is derived from an EMBL/GenBank/DDBJ whole genome shotgun (WGS) entry which is preliminary data.</text>
</comment>
<evidence type="ECO:0000256" key="1">
    <source>
        <dbReference type="ARBA" id="ARBA00022898"/>
    </source>
</evidence>
<dbReference type="FunFam" id="3.20.20.10:FF:000018">
    <property type="entry name" value="Pyridoxal phosphate homeostasis protein"/>
    <property type="match status" value="1"/>
</dbReference>
<gene>
    <name evidence="6" type="ORF">CEE37_09125</name>
</gene>
<dbReference type="NCBIfam" id="TIGR00044">
    <property type="entry name" value="YggS family pyridoxal phosphate-dependent enzyme"/>
    <property type="match status" value="1"/>
</dbReference>
<dbReference type="AlphaFoldDB" id="A0A532UZT1"/>
<evidence type="ECO:0000259" key="5">
    <source>
        <dbReference type="Pfam" id="PF01168"/>
    </source>
</evidence>
<sequence>MRLADNVKSVLERVQAAAICCSRNHESIKLVAVSKRKDVGLMREALESGITALGENRVQEAREKWPQIAEYLRLSDYEFHMVGHLQRNKAKEAVQMFDLIHSVDSERLALEIDRRAEEIDKKQRVLVEVNTSGEESKFGVAPGGVQELISSVKGLPNLRLEGLMTIGPLIGGQDAARRSFQLLRHLRDESGSVGDLPELSMGMSQDFEIAIEEGATMIRVGTAIFGTRD</sequence>
<dbReference type="CDD" id="cd00635">
    <property type="entry name" value="PLPDE_III_YBL036c_like"/>
    <property type="match status" value="1"/>
</dbReference>
<organism evidence="6 7">
    <name type="scientific">candidate division LCP-89 bacterium B3_LCP</name>
    <dbReference type="NCBI Taxonomy" id="2012998"/>
    <lineage>
        <taxon>Bacteria</taxon>
        <taxon>Pseudomonadati</taxon>
        <taxon>Bacteria division LCP-89</taxon>
    </lineage>
</organism>
<dbReference type="GO" id="GO:0030170">
    <property type="term" value="F:pyridoxal phosphate binding"/>
    <property type="evidence" value="ECO:0007669"/>
    <property type="project" value="UniProtKB-UniRule"/>
</dbReference>
<evidence type="ECO:0000313" key="6">
    <source>
        <dbReference type="EMBL" id="TKJ40464.1"/>
    </source>
</evidence>
<feature type="domain" description="Alanine racemase N-terminal" evidence="5">
    <location>
        <begin position="28"/>
        <end position="228"/>
    </location>
</feature>
<dbReference type="InterPro" id="IPR001608">
    <property type="entry name" value="Ala_racemase_N"/>
</dbReference>
<evidence type="ECO:0000256" key="2">
    <source>
        <dbReference type="HAMAP-Rule" id="MF_02087"/>
    </source>
</evidence>
<dbReference type="Pfam" id="PF01168">
    <property type="entry name" value="Ala_racemase_N"/>
    <property type="match status" value="1"/>
</dbReference>
<comment type="similarity">
    <text evidence="2 4">Belongs to the pyridoxal phosphate-binding protein YggS/PROSC family.</text>
</comment>
<comment type="cofactor">
    <cofactor evidence="3">
        <name>pyridoxal 5'-phosphate</name>
        <dbReference type="ChEBI" id="CHEBI:597326"/>
    </cofactor>
</comment>
<evidence type="ECO:0000256" key="4">
    <source>
        <dbReference type="RuleBase" id="RU004514"/>
    </source>
</evidence>